<dbReference type="Proteomes" id="UP000008022">
    <property type="component" value="Unassembled WGS sequence"/>
</dbReference>
<organism evidence="1 2">
    <name type="scientific">Oryza rufipogon</name>
    <name type="common">Brownbeard rice</name>
    <name type="synonym">Asian wild rice</name>
    <dbReference type="NCBI Taxonomy" id="4529"/>
    <lineage>
        <taxon>Eukaryota</taxon>
        <taxon>Viridiplantae</taxon>
        <taxon>Streptophyta</taxon>
        <taxon>Embryophyta</taxon>
        <taxon>Tracheophyta</taxon>
        <taxon>Spermatophyta</taxon>
        <taxon>Magnoliopsida</taxon>
        <taxon>Liliopsida</taxon>
        <taxon>Poales</taxon>
        <taxon>Poaceae</taxon>
        <taxon>BOP clade</taxon>
        <taxon>Oryzoideae</taxon>
        <taxon>Oryzeae</taxon>
        <taxon>Oryzinae</taxon>
        <taxon>Oryza</taxon>
    </lineage>
</organism>
<dbReference type="AlphaFoldDB" id="A0A0E0QP95"/>
<reference evidence="1" key="2">
    <citation type="submission" date="2015-06" db="UniProtKB">
        <authorList>
            <consortium name="EnsemblPlants"/>
        </authorList>
    </citation>
    <scope>IDENTIFICATION</scope>
</reference>
<proteinExistence type="predicted"/>
<evidence type="ECO:0000313" key="2">
    <source>
        <dbReference type="Proteomes" id="UP000008022"/>
    </source>
</evidence>
<dbReference type="Gramene" id="ORUFI09G04680.1">
    <property type="protein sequence ID" value="ORUFI09G04680.1"/>
    <property type="gene ID" value="ORUFI09G04680"/>
</dbReference>
<keyword evidence="2" id="KW-1185">Reference proteome</keyword>
<name>A0A0E0QP95_ORYRU</name>
<dbReference type="HOGENOM" id="CLU_158268_0_0_1"/>
<accession>A0A0E0QP95</accession>
<dbReference type="EnsemblPlants" id="ORUFI09G04680.1">
    <property type="protein sequence ID" value="ORUFI09G04680.1"/>
    <property type="gene ID" value="ORUFI09G04680"/>
</dbReference>
<evidence type="ECO:0000313" key="1">
    <source>
        <dbReference type="EnsemblPlants" id="ORUFI09G04680.1"/>
    </source>
</evidence>
<sequence>MKGVDGLRRPCQCLIDHGVVNAPPFIIVGRYRWPLFTSSRSSGDGGGAVVSAATTVAQSPGSGRSMSGGGMQQCAAAVVPAADLFFEIFGFFFGCFDASARFNLSRAEFYYSYFYYYFFQFVYLKGAGFECF</sequence>
<reference evidence="2" key="1">
    <citation type="submission" date="2013-06" db="EMBL/GenBank/DDBJ databases">
        <authorList>
            <person name="Zhao Q."/>
        </authorList>
    </citation>
    <scope>NUCLEOTIDE SEQUENCE</scope>
    <source>
        <strain evidence="2">cv. W1943</strain>
    </source>
</reference>
<protein>
    <submittedName>
        <fullName evidence="1">Uncharacterized protein</fullName>
    </submittedName>
</protein>